<name>A0A8H3TUP5_9TREE</name>
<evidence type="ECO:0000256" key="1">
    <source>
        <dbReference type="SAM" id="MobiDB-lite"/>
    </source>
</evidence>
<evidence type="ECO:0000313" key="2">
    <source>
        <dbReference type="EMBL" id="GHJ86494.1"/>
    </source>
</evidence>
<sequence>MSLAPSSGSGTPLPLSSADPPTAIDQSPATLAFKTSLPQVLQPLSPQLAALYAARIRLLLDLPPENSRGWCCTKCGWLKDEYGWKVVKVKELKGKQAAPKAVNVESGKKGKGKGRKSVAGKGAIQPDISIPDIPLISTTSNTANQSVSISPSISDASHGTLRKPLIGVGARIPSCKPAIRNRQKSLCRNCGSAITLRPPSITTKAGFLSARRTRAIVDANGGDISVLPMANGLTGSDADGGGATRAKRTRAGLRKEAEAEADKKNQQPLEATGVALTAPAYDGSSTPSTVSGKPIVPDPIKASPKLAYIALADPEPATEQLPALSPSALPPPGEGRPAGPRNAVGFVNLGPAGGMTGKNARGTAGKKQSNLKTSTVSSQLVTPIPPVPVTKLTAGKNAAKPPPATALPIAAPPPKKKQKTGLAKLLADSKAREKESEKKKGSGLLSLDGADWDL</sequence>
<feature type="compositionally biased region" description="Basic and acidic residues" evidence="1">
    <location>
        <begin position="253"/>
        <end position="265"/>
    </location>
</feature>
<organism evidence="2 3">
    <name type="scientific">Naganishia liquefaciens</name>
    <dbReference type="NCBI Taxonomy" id="104408"/>
    <lineage>
        <taxon>Eukaryota</taxon>
        <taxon>Fungi</taxon>
        <taxon>Dikarya</taxon>
        <taxon>Basidiomycota</taxon>
        <taxon>Agaricomycotina</taxon>
        <taxon>Tremellomycetes</taxon>
        <taxon>Filobasidiales</taxon>
        <taxon>Filobasidiaceae</taxon>
        <taxon>Naganishia</taxon>
    </lineage>
</organism>
<dbReference type="Proteomes" id="UP000620104">
    <property type="component" value="Unassembled WGS sequence"/>
</dbReference>
<keyword evidence="3" id="KW-1185">Reference proteome</keyword>
<evidence type="ECO:0000313" key="3">
    <source>
        <dbReference type="Proteomes" id="UP000620104"/>
    </source>
</evidence>
<feature type="compositionally biased region" description="Basic and acidic residues" evidence="1">
    <location>
        <begin position="427"/>
        <end position="440"/>
    </location>
</feature>
<feature type="region of interest" description="Disordered" evidence="1">
    <location>
        <begin position="1"/>
        <end position="21"/>
    </location>
</feature>
<gene>
    <name evidence="2" type="ORF">NliqN6_2896</name>
</gene>
<feature type="compositionally biased region" description="Basic residues" evidence="1">
    <location>
        <begin position="109"/>
        <end position="118"/>
    </location>
</feature>
<reference evidence="2" key="1">
    <citation type="submission" date="2020-07" db="EMBL/GenBank/DDBJ databases">
        <title>Draft Genome Sequence of a Deep-Sea Yeast, Naganishia (Cryptococcus) liquefaciens strain N6.</title>
        <authorList>
            <person name="Han Y.W."/>
            <person name="Kajitani R."/>
            <person name="Morimoto H."/>
            <person name="Parhat M."/>
            <person name="Tsubouchi H."/>
            <person name="Bakenova O."/>
            <person name="Ogata M."/>
            <person name="Argunhan B."/>
            <person name="Aoki R."/>
            <person name="Kajiwara S."/>
            <person name="Itoh T."/>
            <person name="Iwasaki H."/>
        </authorList>
    </citation>
    <scope>NUCLEOTIDE SEQUENCE</scope>
    <source>
        <strain evidence="2">N6</strain>
    </source>
</reference>
<feature type="region of interest" description="Disordered" evidence="1">
    <location>
        <begin position="319"/>
        <end position="454"/>
    </location>
</feature>
<dbReference type="EMBL" id="BLZA01000018">
    <property type="protein sequence ID" value="GHJ86494.1"/>
    <property type="molecule type" value="Genomic_DNA"/>
</dbReference>
<accession>A0A8H3TUP5</accession>
<feature type="compositionally biased region" description="Polar residues" evidence="1">
    <location>
        <begin position="366"/>
        <end position="381"/>
    </location>
</feature>
<feature type="region of interest" description="Disordered" evidence="1">
    <location>
        <begin position="233"/>
        <end position="271"/>
    </location>
</feature>
<proteinExistence type="predicted"/>
<feature type="compositionally biased region" description="Pro residues" evidence="1">
    <location>
        <begin position="400"/>
        <end position="413"/>
    </location>
</feature>
<feature type="compositionally biased region" description="Low complexity" evidence="1">
    <location>
        <begin position="442"/>
        <end position="454"/>
    </location>
</feature>
<comment type="caution">
    <text evidence="2">The sequence shown here is derived from an EMBL/GenBank/DDBJ whole genome shotgun (WGS) entry which is preliminary data.</text>
</comment>
<protein>
    <submittedName>
        <fullName evidence="2">Uncharacterized protein</fullName>
    </submittedName>
</protein>
<dbReference type="OrthoDB" id="2595407at2759"/>
<dbReference type="AlphaFoldDB" id="A0A8H3TUP5"/>
<feature type="region of interest" description="Disordered" evidence="1">
    <location>
        <begin position="98"/>
        <end position="121"/>
    </location>
</feature>
<feature type="compositionally biased region" description="Low complexity" evidence="1">
    <location>
        <begin position="1"/>
        <end position="18"/>
    </location>
</feature>